<dbReference type="GO" id="GO:0016020">
    <property type="term" value="C:membrane"/>
    <property type="evidence" value="ECO:0007669"/>
    <property type="project" value="UniProtKB-SubCell"/>
</dbReference>
<dbReference type="HOGENOM" id="CLU_000960_27_2_1"/>
<protein>
    <submittedName>
        <fullName evidence="7">Drug resistance protein</fullName>
    </submittedName>
</protein>
<evidence type="ECO:0000313" key="7">
    <source>
        <dbReference type="EMBL" id="KGQ03511.1"/>
    </source>
</evidence>
<keyword evidence="4 5" id="KW-0472">Membrane</keyword>
<feature type="transmembrane region" description="Helical" evidence="5">
    <location>
        <begin position="365"/>
        <end position="384"/>
    </location>
</feature>
<sequence length="513" mass="55420">MREPESASRVPDHEVLLIDAEKLGRQRPAVFTTFWHELGFVVSLLGSMAMSEFFISGFHIVLPLLAVELDIPPASQTWPSSVFTLASATCLLPLGRLSDMYGAFVIFNSGLVWVTVWCLAAGFSQNFVTLVVCRAMTGIGAAAFLPAGITLIGKTYRPGPRKNFVFAIYGAFAPLGFFIGILIGGVTGQVLSWRWYFWIGAMMLGVICLAGVFCVPRDLRARAPDGLSMDWLGAVTIVPGLILLVFSVTESSEAPNGWASPQIIVTIVAGVCFLAVSVYVEGWAAKNPLVPSDLFSPPGMKLLVVGLFFAYGTFGIFLFYSSFYLELVLEKSPLQTAVWYIPMIVCGLVLGAVGGLTLHLLPGRILLIISGIGFLICCLLFGLMPEDPNYWAWVMPAMLASSVGIDITFTVSNIFITTNLPARRQGLAGALINSTLFLGISVFLGFGNVAVAHTSHLPFKENYQVAFLLAVGLAGVALAMFAFVDLGSAKSELTLDEREQMEAETRQGEWASY</sequence>
<dbReference type="Pfam" id="PF07690">
    <property type="entry name" value="MFS_1"/>
    <property type="match status" value="1"/>
</dbReference>
<feature type="transmembrane region" description="Helical" evidence="5">
    <location>
        <begin position="337"/>
        <end position="358"/>
    </location>
</feature>
<dbReference type="SUPFAM" id="SSF103473">
    <property type="entry name" value="MFS general substrate transporter"/>
    <property type="match status" value="1"/>
</dbReference>
<dbReference type="Proteomes" id="UP000030106">
    <property type="component" value="Unassembled WGS sequence"/>
</dbReference>
<dbReference type="PANTHER" id="PTHR42718:SF11">
    <property type="entry name" value="MAJOR FACILITATOR SUPERFAMILY (MFS) PROFILE DOMAIN-CONTAINING PROTEIN"/>
    <property type="match status" value="1"/>
</dbReference>
<dbReference type="PROSITE" id="PS50850">
    <property type="entry name" value="MFS"/>
    <property type="match status" value="1"/>
</dbReference>
<evidence type="ECO:0000313" key="8">
    <source>
        <dbReference type="Proteomes" id="UP000030106"/>
    </source>
</evidence>
<feature type="transmembrane region" description="Helical" evidence="5">
    <location>
        <begin position="258"/>
        <end position="281"/>
    </location>
</feature>
<keyword evidence="3 5" id="KW-1133">Transmembrane helix</keyword>
<evidence type="ECO:0000256" key="1">
    <source>
        <dbReference type="ARBA" id="ARBA00004141"/>
    </source>
</evidence>
<evidence type="ECO:0000259" key="6">
    <source>
        <dbReference type="PROSITE" id="PS50850"/>
    </source>
</evidence>
<feature type="transmembrane region" description="Helical" evidence="5">
    <location>
        <begin position="428"/>
        <end position="451"/>
    </location>
</feature>
<feature type="transmembrane region" description="Helical" evidence="5">
    <location>
        <begin position="101"/>
        <end position="123"/>
    </location>
</feature>
<dbReference type="Gene3D" id="1.20.1720.10">
    <property type="entry name" value="Multidrug resistance protein D"/>
    <property type="match status" value="1"/>
</dbReference>
<evidence type="ECO:0000256" key="3">
    <source>
        <dbReference type="ARBA" id="ARBA00022989"/>
    </source>
</evidence>
<gene>
    <name evidence="7" type="ORF">BBAD15_g11266</name>
</gene>
<feature type="transmembrane region" description="Helical" evidence="5">
    <location>
        <begin position="77"/>
        <end position="94"/>
    </location>
</feature>
<feature type="transmembrane region" description="Helical" evidence="5">
    <location>
        <begin position="164"/>
        <end position="183"/>
    </location>
</feature>
<feature type="domain" description="Major facilitator superfamily (MFS) profile" evidence="6">
    <location>
        <begin position="32"/>
        <end position="489"/>
    </location>
</feature>
<feature type="transmembrane region" description="Helical" evidence="5">
    <location>
        <begin position="129"/>
        <end position="152"/>
    </location>
</feature>
<dbReference type="InterPro" id="IPR036259">
    <property type="entry name" value="MFS_trans_sf"/>
</dbReference>
<comment type="subcellular location">
    <subcellularLocation>
        <location evidence="1">Membrane</location>
        <topology evidence="1">Multi-pass membrane protein</topology>
    </subcellularLocation>
</comment>
<reference evidence="7 8" key="1">
    <citation type="submission" date="2012-10" db="EMBL/GenBank/DDBJ databases">
        <title>Genome sequencing and analysis of entomopathogenic fungi Beauveria bassiana D1-5.</title>
        <authorList>
            <person name="Li Q."/>
            <person name="Wang L."/>
            <person name="Zhang Z."/>
            <person name="Wang Q."/>
            <person name="Ren J."/>
            <person name="Wang M."/>
            <person name="Xu W."/>
            <person name="Wang J."/>
            <person name="Lu Y."/>
            <person name="Du Q."/>
            <person name="Sun Z."/>
        </authorList>
    </citation>
    <scope>NUCLEOTIDE SEQUENCE [LARGE SCALE GENOMIC DNA]</scope>
    <source>
        <strain evidence="7 8">D1-5</strain>
    </source>
</reference>
<dbReference type="eggNOG" id="KOG0254">
    <property type="taxonomic scope" value="Eukaryota"/>
</dbReference>
<proteinExistence type="predicted"/>
<feature type="transmembrane region" description="Helical" evidence="5">
    <location>
        <begin position="463"/>
        <end position="484"/>
    </location>
</feature>
<dbReference type="PANTHER" id="PTHR42718">
    <property type="entry name" value="MAJOR FACILITATOR SUPERFAMILY MULTIDRUG TRANSPORTER MFSC"/>
    <property type="match status" value="1"/>
</dbReference>
<accession>A0A0A2V6N0</accession>
<dbReference type="InterPro" id="IPR020846">
    <property type="entry name" value="MFS_dom"/>
</dbReference>
<dbReference type="AlphaFoldDB" id="A0A0A2V6N0"/>
<feature type="transmembrane region" description="Helical" evidence="5">
    <location>
        <begin position="302"/>
        <end position="325"/>
    </location>
</feature>
<evidence type="ECO:0000256" key="2">
    <source>
        <dbReference type="ARBA" id="ARBA00022692"/>
    </source>
</evidence>
<evidence type="ECO:0000256" key="4">
    <source>
        <dbReference type="ARBA" id="ARBA00023136"/>
    </source>
</evidence>
<keyword evidence="2 5" id="KW-0812">Transmembrane</keyword>
<feature type="transmembrane region" description="Helical" evidence="5">
    <location>
        <begin position="38"/>
        <end position="65"/>
    </location>
</feature>
<name>A0A0A2V6N0_BEABA</name>
<feature type="transmembrane region" description="Helical" evidence="5">
    <location>
        <begin position="390"/>
        <end position="416"/>
    </location>
</feature>
<feature type="transmembrane region" description="Helical" evidence="5">
    <location>
        <begin position="227"/>
        <end position="246"/>
    </location>
</feature>
<organism evidence="7 8">
    <name type="scientific">Beauveria bassiana D1-5</name>
    <dbReference type="NCBI Taxonomy" id="1245745"/>
    <lineage>
        <taxon>Eukaryota</taxon>
        <taxon>Fungi</taxon>
        <taxon>Dikarya</taxon>
        <taxon>Ascomycota</taxon>
        <taxon>Pezizomycotina</taxon>
        <taxon>Sordariomycetes</taxon>
        <taxon>Hypocreomycetidae</taxon>
        <taxon>Hypocreales</taxon>
        <taxon>Cordycipitaceae</taxon>
        <taxon>Beauveria</taxon>
    </lineage>
</organism>
<comment type="caution">
    <text evidence="7">The sequence shown here is derived from an EMBL/GenBank/DDBJ whole genome shotgun (WGS) entry which is preliminary data.</text>
</comment>
<dbReference type="OrthoDB" id="5086884at2759"/>
<evidence type="ECO:0000256" key="5">
    <source>
        <dbReference type="SAM" id="Phobius"/>
    </source>
</evidence>
<dbReference type="EMBL" id="ANFO01001213">
    <property type="protein sequence ID" value="KGQ03511.1"/>
    <property type="molecule type" value="Genomic_DNA"/>
</dbReference>
<feature type="transmembrane region" description="Helical" evidence="5">
    <location>
        <begin position="195"/>
        <end position="215"/>
    </location>
</feature>
<dbReference type="Gene3D" id="1.20.1250.20">
    <property type="entry name" value="MFS general substrate transporter like domains"/>
    <property type="match status" value="1"/>
</dbReference>
<dbReference type="InterPro" id="IPR011701">
    <property type="entry name" value="MFS"/>
</dbReference>
<dbReference type="GO" id="GO:0022857">
    <property type="term" value="F:transmembrane transporter activity"/>
    <property type="evidence" value="ECO:0007669"/>
    <property type="project" value="InterPro"/>
</dbReference>